<name>A0A131YD73_RHIAP</name>
<protein>
    <recommendedName>
        <fullName evidence="4">Secreted protein</fullName>
    </recommendedName>
</protein>
<evidence type="ECO:0000313" key="3">
    <source>
        <dbReference type="EMBL" id="JAP76498.1"/>
    </source>
</evidence>
<feature type="region of interest" description="Disordered" evidence="1">
    <location>
        <begin position="68"/>
        <end position="112"/>
    </location>
</feature>
<feature type="signal peptide" evidence="2">
    <location>
        <begin position="1"/>
        <end position="19"/>
    </location>
</feature>
<keyword evidence="2" id="KW-0732">Signal</keyword>
<evidence type="ECO:0008006" key="4">
    <source>
        <dbReference type="Google" id="ProtNLM"/>
    </source>
</evidence>
<dbReference type="AlphaFoldDB" id="A0A131YD73"/>
<feature type="compositionally biased region" description="Polar residues" evidence="1">
    <location>
        <begin position="98"/>
        <end position="112"/>
    </location>
</feature>
<reference evidence="3" key="1">
    <citation type="journal article" date="2016" name="Ticks Tick Borne Dis.">
        <title>De novo assembly and annotation of the salivary gland transcriptome of Rhipicephalus appendiculatus male and female ticks during blood feeding.</title>
        <authorList>
            <person name="de Castro M.H."/>
            <person name="de Klerk D."/>
            <person name="Pienaar R."/>
            <person name="Latif A.A."/>
            <person name="Rees D.J."/>
            <person name="Mans B.J."/>
        </authorList>
    </citation>
    <scope>NUCLEOTIDE SEQUENCE</scope>
    <source>
        <tissue evidence="3">Salivary glands</tissue>
    </source>
</reference>
<proteinExistence type="predicted"/>
<evidence type="ECO:0000256" key="2">
    <source>
        <dbReference type="SAM" id="SignalP"/>
    </source>
</evidence>
<accession>A0A131YD73</accession>
<dbReference type="EMBL" id="GEDV01012059">
    <property type="protein sequence ID" value="JAP76498.1"/>
    <property type="molecule type" value="Transcribed_RNA"/>
</dbReference>
<organism evidence="3">
    <name type="scientific">Rhipicephalus appendiculatus</name>
    <name type="common">Brown ear tick</name>
    <dbReference type="NCBI Taxonomy" id="34631"/>
    <lineage>
        <taxon>Eukaryota</taxon>
        <taxon>Metazoa</taxon>
        <taxon>Ecdysozoa</taxon>
        <taxon>Arthropoda</taxon>
        <taxon>Chelicerata</taxon>
        <taxon>Arachnida</taxon>
        <taxon>Acari</taxon>
        <taxon>Parasitiformes</taxon>
        <taxon>Ixodida</taxon>
        <taxon>Ixodoidea</taxon>
        <taxon>Ixodidae</taxon>
        <taxon>Rhipicephalinae</taxon>
        <taxon>Rhipicephalus</taxon>
        <taxon>Rhipicephalus</taxon>
    </lineage>
</organism>
<feature type="compositionally biased region" description="Polar residues" evidence="1">
    <location>
        <begin position="77"/>
        <end position="88"/>
    </location>
</feature>
<feature type="chain" id="PRO_5007284642" description="Secreted protein" evidence="2">
    <location>
        <begin position="20"/>
        <end position="112"/>
    </location>
</feature>
<evidence type="ECO:0000256" key="1">
    <source>
        <dbReference type="SAM" id="MobiDB-lite"/>
    </source>
</evidence>
<sequence>MLAYIFYSLFVLMFCSTVSQPNGTLTWTYSGMLRDTRTQHVGRCRLLLLSTSDQCHRCYRGFFSGSASQPALGGNTHGTASETGSAEPTTKGCHERNQLSGDFSNAPSMHSG</sequence>